<dbReference type="GO" id="GO:0016887">
    <property type="term" value="F:ATP hydrolysis activity"/>
    <property type="evidence" value="ECO:0007669"/>
    <property type="project" value="InterPro"/>
</dbReference>
<comment type="caution">
    <text evidence="4">The sequence shown here is derived from an EMBL/GenBank/DDBJ whole genome shotgun (WGS) entry which is preliminary data.</text>
</comment>
<organism evidence="4 5">
    <name type="scientific">Candidatus Iainarchaeum sp</name>
    <dbReference type="NCBI Taxonomy" id="3101447"/>
    <lineage>
        <taxon>Archaea</taxon>
        <taxon>Candidatus Iainarchaeota</taxon>
        <taxon>Candidatus Iainarchaeia</taxon>
        <taxon>Candidatus Iainarchaeales</taxon>
        <taxon>Candidatus Iainarchaeaceae</taxon>
        <taxon>Candidatus Iainarchaeum</taxon>
    </lineage>
</organism>
<reference evidence="4" key="1">
    <citation type="submission" date="2019-03" db="EMBL/GenBank/DDBJ databases">
        <title>Lake Tanganyika Metagenome-Assembled Genomes (MAGs).</title>
        <authorList>
            <person name="Tran P."/>
        </authorList>
    </citation>
    <scope>NUCLEOTIDE SEQUENCE</scope>
    <source>
        <strain evidence="4">M_DeepCast_50m_m2_156</strain>
    </source>
</reference>
<dbReference type="EMBL" id="VGJJ01000007">
    <property type="protein sequence ID" value="MBM3282036.1"/>
    <property type="molecule type" value="Genomic_DNA"/>
</dbReference>
<feature type="compositionally biased region" description="Low complexity" evidence="2">
    <location>
        <begin position="108"/>
        <end position="130"/>
    </location>
</feature>
<dbReference type="AlphaFoldDB" id="A0A8T4C6A3"/>
<dbReference type="SUPFAM" id="SSF52540">
    <property type="entry name" value="P-loop containing nucleoside triphosphate hydrolases"/>
    <property type="match status" value="1"/>
</dbReference>
<evidence type="ECO:0000259" key="3">
    <source>
        <dbReference type="Pfam" id="PF00437"/>
    </source>
</evidence>
<proteinExistence type="inferred from homology"/>
<dbReference type="Pfam" id="PF00437">
    <property type="entry name" value="T2SSE"/>
    <property type="match status" value="1"/>
</dbReference>
<evidence type="ECO:0000256" key="2">
    <source>
        <dbReference type="SAM" id="MobiDB-lite"/>
    </source>
</evidence>
<name>A0A8T4C6A3_9ARCH</name>
<dbReference type="Gene3D" id="3.40.50.300">
    <property type="entry name" value="P-loop containing nucleotide triphosphate hydrolases"/>
    <property type="match status" value="1"/>
</dbReference>
<feature type="domain" description="Bacterial type II secretion system protein E" evidence="3">
    <location>
        <begin position="283"/>
        <end position="549"/>
    </location>
</feature>
<dbReference type="Gene3D" id="3.30.450.380">
    <property type="match status" value="1"/>
</dbReference>
<feature type="compositionally biased region" description="Polar residues" evidence="2">
    <location>
        <begin position="57"/>
        <end position="81"/>
    </location>
</feature>
<gene>
    <name evidence="4" type="ORF">FJY86_01690</name>
</gene>
<comment type="similarity">
    <text evidence="1">Belongs to the GSP E family.</text>
</comment>
<dbReference type="InterPro" id="IPR050921">
    <property type="entry name" value="T4SS_GSP_E_ATPase"/>
</dbReference>
<evidence type="ECO:0000313" key="4">
    <source>
        <dbReference type="EMBL" id="MBM3282036.1"/>
    </source>
</evidence>
<dbReference type="PANTHER" id="PTHR30486:SF15">
    <property type="entry name" value="TYPE II_IV SECRETION SYSTEM ATPASE"/>
    <property type="match status" value="1"/>
</dbReference>
<protein>
    <submittedName>
        <fullName evidence="4">CpaF family protein</fullName>
    </submittedName>
</protein>
<sequence length="652" mass="71511">MTDSPRPVKKMPPHVGVVSQPAPSIKVTSTVAEIPPASASENVDDLVAKINALRSSAGNTGFVPPSSSYNPSSGIPATSQPARMESRIEASSVSTPEFIPTYGKDGLSPSSSLSSSPATASSSSSSFSNFSSPSSFPSASSSFPSSSMNASKVVQQLQSLSKEKVDSYEQLMQDRPKTLMEEYGDTKIYRVQGASLLYYTVPVARPTVSERAIINTLKEAATRLISITPYKIRDPEQKRNVYAQQVLEILRASPELKVPSSKFDFYAQAVVSEMVGYGLIDALIKDDKLEEIMIIGPNVPVYVFHRKYDMMTTNVEFTNDNEIQDLVNRIAREVGRRVDISSPLLDARLPDGSRVNATIPPASVSGSTLTIRKFRSDPYSIVDLIHYKTVSLELAAFLWLCVDGLGTQPANILISGGTSSGKTTLLNVLCSFIPSNERVISIEDTSELSLPLRHWIRLEGRPPGLEGKGEITLDILTKNSLRMRPDRIIVGEVRHDEAFSLFTAMNTGHDGSAGTIHANSAIETLVRVTSPPMSVPEVMLSGLNFVIVENLFHSSQRGTFRRVMEVAEVYNVLEGKPKTSTVFEWDPVTDITTRTPNPVRYLDRLAQMTGKTHAEISAELKRRERFLQGLVDRNVRDMKTVSQLSREFLEGS</sequence>
<dbReference type="PANTHER" id="PTHR30486">
    <property type="entry name" value="TWITCHING MOTILITY PROTEIN PILT"/>
    <property type="match status" value="1"/>
</dbReference>
<accession>A0A8T4C6A3</accession>
<dbReference type="InterPro" id="IPR001482">
    <property type="entry name" value="T2SS/T4SS_dom"/>
</dbReference>
<feature type="region of interest" description="Disordered" evidence="2">
    <location>
        <begin position="57"/>
        <end position="130"/>
    </location>
</feature>
<dbReference type="InterPro" id="IPR027417">
    <property type="entry name" value="P-loop_NTPase"/>
</dbReference>
<evidence type="ECO:0000313" key="5">
    <source>
        <dbReference type="Proteomes" id="UP000774699"/>
    </source>
</evidence>
<feature type="region of interest" description="Disordered" evidence="2">
    <location>
        <begin position="1"/>
        <end position="21"/>
    </location>
</feature>
<dbReference type="Proteomes" id="UP000774699">
    <property type="component" value="Unassembled WGS sequence"/>
</dbReference>
<evidence type="ECO:0000256" key="1">
    <source>
        <dbReference type="ARBA" id="ARBA00006611"/>
    </source>
</evidence>
<dbReference type="CDD" id="cd01130">
    <property type="entry name" value="VirB11-like_ATPase"/>
    <property type="match status" value="1"/>
</dbReference>